<dbReference type="SUPFAM" id="SSF53448">
    <property type="entry name" value="Nucleotide-diphospho-sugar transferases"/>
    <property type="match status" value="1"/>
</dbReference>
<evidence type="ECO:0000256" key="2">
    <source>
        <dbReference type="ARBA" id="ARBA00008763"/>
    </source>
</evidence>
<dbReference type="InterPro" id="IPR022078">
    <property type="entry name" value="CD99L2"/>
</dbReference>
<dbReference type="EMBL" id="VCAZ01000004">
    <property type="protein sequence ID" value="TSK17987.1"/>
    <property type="molecule type" value="Genomic_DNA"/>
</dbReference>
<dbReference type="InterPro" id="IPR050587">
    <property type="entry name" value="GNT1/Glycosyltrans_8"/>
</dbReference>
<feature type="region of interest" description="Disordered" evidence="7">
    <location>
        <begin position="207"/>
        <end position="241"/>
    </location>
</feature>
<feature type="region of interest" description="Disordered" evidence="7">
    <location>
        <begin position="142"/>
        <end position="167"/>
    </location>
</feature>
<comment type="similarity">
    <text evidence="2">Belongs to the CD99 family.</text>
</comment>
<proteinExistence type="inferred from homology"/>
<comment type="subcellular location">
    <subcellularLocation>
        <location evidence="1">Membrane</location>
        <topology evidence="1">Single-pass type I membrane protein</topology>
    </subcellularLocation>
</comment>
<dbReference type="Gene3D" id="3.90.550.10">
    <property type="entry name" value="Spore Coat Polysaccharide Biosynthesis Protein SpsA, Chain A"/>
    <property type="match status" value="1"/>
</dbReference>
<organism evidence="8 9">
    <name type="scientific">Bagarius yarrelli</name>
    <name type="common">Goonch</name>
    <name type="synonym">Bagrus yarrelli</name>
    <dbReference type="NCBI Taxonomy" id="175774"/>
    <lineage>
        <taxon>Eukaryota</taxon>
        <taxon>Metazoa</taxon>
        <taxon>Chordata</taxon>
        <taxon>Craniata</taxon>
        <taxon>Vertebrata</taxon>
        <taxon>Euteleostomi</taxon>
        <taxon>Actinopterygii</taxon>
        <taxon>Neopterygii</taxon>
        <taxon>Teleostei</taxon>
        <taxon>Ostariophysi</taxon>
        <taxon>Siluriformes</taxon>
        <taxon>Sisoridae</taxon>
        <taxon>Sisorinae</taxon>
        <taxon>Bagarius</taxon>
    </lineage>
</organism>
<comment type="caution">
    <text evidence="8">The sequence shown here is derived from an EMBL/GenBank/DDBJ whole genome shotgun (WGS) entry which is preliminary data.</text>
</comment>
<accession>A0A556TKX7</accession>
<evidence type="ECO:0000313" key="9">
    <source>
        <dbReference type="Proteomes" id="UP000319801"/>
    </source>
</evidence>
<evidence type="ECO:0000256" key="4">
    <source>
        <dbReference type="ARBA" id="ARBA00022729"/>
    </source>
</evidence>
<keyword evidence="5" id="KW-1133">Transmembrane helix</keyword>
<keyword evidence="9" id="KW-1185">Reference proteome</keyword>
<dbReference type="OrthoDB" id="2014201at2759"/>
<dbReference type="Pfam" id="PF12301">
    <property type="entry name" value="CD99L2"/>
    <property type="match status" value="1"/>
</dbReference>
<dbReference type="InterPro" id="IPR029044">
    <property type="entry name" value="Nucleotide-diphossugar_trans"/>
</dbReference>
<dbReference type="AlphaFoldDB" id="A0A556TKX7"/>
<dbReference type="PANTHER" id="PTHR11183">
    <property type="entry name" value="GLYCOGENIN SUBFAMILY MEMBER"/>
    <property type="match status" value="1"/>
</dbReference>
<sequence length="280" mass="31185">MAGIISAVAVAVFGAASSYFAYQKKKLCFKVQGEAFVTLATSDAYCMGSRVVGSSLRRHGTTRKLVVMVSPDISRETCLSLEDLFDEVIVVDMLDSKDIAHLFWLGRPDLGVTFTKLHCWTLTQYSKCVFLDADTLRSPLSASLPAVPPHPHSSESVPQAEDKEEKMLSELPEKARLDAASLSTCYQLEDVCSHPDVVSAGHPEVSENYKLQEPPDEQKQEEEEVSGVEYSHSEATSNSATIEALKENLEHRKRWEEGHIDYLGKDAFENIRLKLDQFLE</sequence>
<evidence type="ECO:0000256" key="6">
    <source>
        <dbReference type="ARBA" id="ARBA00023136"/>
    </source>
</evidence>
<evidence type="ECO:0000313" key="8">
    <source>
        <dbReference type="EMBL" id="TSK17987.1"/>
    </source>
</evidence>
<reference evidence="8 9" key="1">
    <citation type="journal article" date="2019" name="Genome Biol. Evol.">
        <title>Whole-Genome Sequencing of the Giant Devil Catfish, Bagarius yarrelli.</title>
        <authorList>
            <person name="Jiang W."/>
            <person name="Lv Y."/>
            <person name="Cheng L."/>
            <person name="Yang K."/>
            <person name="Chao B."/>
            <person name="Wang X."/>
            <person name="Li Y."/>
            <person name="Pan X."/>
            <person name="You X."/>
            <person name="Zhang Y."/>
            <person name="Yang J."/>
            <person name="Li J."/>
            <person name="Zhang X."/>
            <person name="Liu S."/>
            <person name="Sun C."/>
            <person name="Yang J."/>
            <person name="Shi Q."/>
        </authorList>
    </citation>
    <scope>NUCLEOTIDE SEQUENCE [LARGE SCALE GENOMIC DNA]</scope>
    <source>
        <strain evidence="8">JWS20170419001</strain>
        <tissue evidence="8">Muscle</tissue>
    </source>
</reference>
<evidence type="ECO:0000256" key="5">
    <source>
        <dbReference type="ARBA" id="ARBA00022989"/>
    </source>
</evidence>
<keyword evidence="3" id="KW-0812">Transmembrane</keyword>
<evidence type="ECO:0000256" key="7">
    <source>
        <dbReference type="SAM" id="MobiDB-lite"/>
    </source>
</evidence>
<evidence type="ECO:0000256" key="3">
    <source>
        <dbReference type="ARBA" id="ARBA00022692"/>
    </source>
</evidence>
<keyword evidence="4" id="KW-0732">Signal</keyword>
<keyword evidence="6" id="KW-0472">Membrane</keyword>
<dbReference type="GO" id="GO:0016020">
    <property type="term" value="C:membrane"/>
    <property type="evidence" value="ECO:0007669"/>
    <property type="project" value="UniProtKB-SubCell"/>
</dbReference>
<dbReference type="Proteomes" id="UP000319801">
    <property type="component" value="Unassembled WGS sequence"/>
</dbReference>
<name>A0A556TKX7_BAGYA</name>
<protein>
    <submittedName>
        <fullName evidence="8">Glycogenin-1</fullName>
    </submittedName>
</protein>
<evidence type="ECO:0000256" key="1">
    <source>
        <dbReference type="ARBA" id="ARBA00004479"/>
    </source>
</evidence>
<gene>
    <name evidence="8" type="ORF">Baya_1367</name>
</gene>